<dbReference type="Gene3D" id="1.25.40.20">
    <property type="entry name" value="Ankyrin repeat-containing domain"/>
    <property type="match status" value="8"/>
</dbReference>
<evidence type="ECO:0000256" key="3">
    <source>
        <dbReference type="PROSITE-ProRule" id="PRU00023"/>
    </source>
</evidence>
<dbReference type="GeneID" id="40319193"/>
<comment type="caution">
    <text evidence="5">The sequence shown here is derived from an EMBL/GenBank/DDBJ whole genome shotgun (WGS) entry which is preliminary data.</text>
</comment>
<dbReference type="InterPro" id="IPR036770">
    <property type="entry name" value="Ankyrin_rpt-contain_sf"/>
</dbReference>
<evidence type="ECO:0000256" key="4">
    <source>
        <dbReference type="SAM" id="MobiDB-lite"/>
    </source>
</evidence>
<feature type="repeat" description="ANK" evidence="3">
    <location>
        <begin position="647"/>
        <end position="679"/>
    </location>
</feature>
<keyword evidence="6" id="KW-1185">Reference proteome</keyword>
<dbReference type="SMART" id="SM00248">
    <property type="entry name" value="ANK"/>
    <property type="match status" value="23"/>
</dbReference>
<gene>
    <name evidence="5" type="ORF">Tco025E_05582</name>
</gene>
<dbReference type="SUPFAM" id="SSF48403">
    <property type="entry name" value="Ankyrin repeat"/>
    <property type="match status" value="5"/>
</dbReference>
<dbReference type="PANTHER" id="PTHR24198">
    <property type="entry name" value="ANKYRIN REPEAT AND PROTEIN KINASE DOMAIN-CONTAINING PROTEIN"/>
    <property type="match status" value="1"/>
</dbReference>
<sequence length="3034" mass="326992">MHSAEAERTPLTAPILCQIRTGCATGSRLVGTIHTRLNSSLAEVRLLLGRLASRARGDAAAPAALEVHGAPVNMTQEEWKKTMAYPLHPFDLGLAFSFVRCGGCVPIARCDEATLLLVDVFPKLPRAWGTSTVAGWAMEPAPPMVKVLARPGEYPPSRNALAVVFIAQGEPGRLVTEEVLLERHMLQQGAYGRPDRLEEFSALLNEWNGNVKDCFGRTVLHECVYEGRKEAVAFLLSLSFIRVNEQDAQGKTPLHLAVRGGSAFLVSRLLEAGADVLLADNGGDTALHAALRLRNGRLVELLCERLRANGVEAKGLRRLKNSLGMSPGDLFSLHSPTFMQLCEEGDVAAAKSLHDHYLFAPDAVAACDELLRQSALHVAAARGHVHVLRFLLDELKPGSFAEERMLDARLQTPLHLAAAGGHLPAVGFLHERFPWWVSLQDFTGATPLVAALRSGRRGRITAVVEYLIAALPRGSAAANACDSSGMGALHLLCELGMTRAANSLIVDHGADVTLSCACGGVPARYLTTTRALPRRLRGAAKASRGQLAKEQRGVTPLLCALRGRRGHVSTVEMLLSHGAGTRADEAVELLFYLVTKGHYELADRAVASGVRPATDSNELLCRFCAGKHGVGIRWCVERGCCGLSSLDGGCPLLLSSAVGDAEAVGFLLSCGADPNVTPGGTSPLLAAVNSGHHAVVERLVRAGARLAAADGSWAALRAAAESGAESVVRALLGLHVLSPSEVSQALVHTMQHVRGRRGVVSCERACGALAAGLDLSSRDITHPTELLHLAASRSLFVVVRALVGGLRVLPASTLREVVNAPPPPPTRPFVLIEPATAPLRVRRPSSLSAEGRRGLYPVPKPFKRLVIRRRDTGVLFHRLRLRDVFSYCAEASEGELLESLLFDVGLRPWAGPDYRGWNAADYAAERQLTTALRMLLVAGLTPLRRHAVRRSTRLGALCRSIAAVNGGLGEASVLSSVLCNLAAAREKALLREILIDTCRFHDVPDLSGAGAWLDELVLCCARTRCLDLLEVLRVEFQVPLRQRLRRSVQPLLWAVACRDADLVAYLILHGAPVDAVDTIPATGTVAGDPRAPGREKREVSPLWLAAHLGDVAVMELLLSTGPLSPERCADSAEFCRDALRALVGGAPRRPSKSQDALIAKGVVMLARAGHVYASPSIMRVAARKGLLQVLKRLIECYGLRMLTEDIASGEICSLHYFVVRRALCEVLRAALLCAAAADAVEAEAGQQLLRAIRATNFTVNPVDYALRAGCAAGAMLLLGLGLCGSGEREEGRSPKISRLIRSFLARRAAQGEEGYTILHAAVELQEWELVRTLLRERVILQCVEKSAIEGPRAATAPSLAALTNFYLHRGHRRRLSSLAAPMPARIFPCDLPYLVFGPSSSEEAYRDIVRLSASGGGLEQALELRHGGLPKSFVRQLVTHHRHSFYFGNRSFGVAALTPMGWAVAAGSLPWVRLLANSGVSTTNCRSTVAGIRRSCAPQRPPASVLPGHRKAAVRAVARRHTCRKEDTCPASFTEARYPLSPALLCMAVIVETAVSGDAEGLLRQSQVMRFLLARGQCLGRAEVNPLAIALARLRLWGLLEAVVAAAAAGDSAGDRLFTTVQEAEVPPVIRRAIGTARHVMHVAARCAPREIIMLVVRHSQRAEIEESCDARGRTMFFHALHHPCRWALEALMSLRFPTHRPCCKALGRTPLMVACQRGPLSHVAALLKQGGINSTDRGGNTPLLLAAAAGQMEIVEHLLANGADASVRNSKGLTAVMAAALAGHDRLAVPLAENFSKLEHFFSPQTTLLHCAAVGGCHRVAAALVGMLEKVDPLAADGNGDTAVYLAYAFGNARVLRVLLTAALSRGAEPASSLHLERQIFACSSTLPRHGWLRGLLQVGEALLNEARQRSFCRFAMRPGEMTYSTSTSFRRARASLLLWCVRNNNAVGVRVLGDMNVADDCGALHEAAKRGHLDVVELLLKLEMSDPNSLDGVGRLPFEVAAVHRHVACASLLLARTKLDVLRLSGPAAGGAENALHRLASAGSAETLVALVEAFRRRSDSDWAVVASKLLDALDTPDSAGMTAFEAAVAMGNPAAVLRVAQVLQRLALASARANALSISNSFLMQLPGVSPAARVLLYDVFGVAEVATCVGFAQGRHAGRLTFADVRLIGANALRESAFCATEVAAAFTLEHEVAVASALLRGLPFRIRYNPRSLETRSAEQRVQFLQWLASSLVLSNYEPWDEDNALDTVEVELVLHRAEEFVELSNGHLRHSVYVDSRRLLAPPLQAKFQFASRREAARLRGVAEGRCRSLTQKLRQLPHPAASSGRVAVEWGDGRVAVGVEAVTRLMYDGLARLELFLDGRLKDALAGVAVEDVLAVTAATGDAAAAADIRFCYAREAVPGRQGPAPAGGIVLLFNEDAVQDVEPVLRAALYRPILADVNLVGVSFVRDAFLADVRRRVAAPLAAAGVAAGCRLQLEGGTLDELPLHLLQAMMADAAEALASLMTEPTASMQAFHSSRIVRDALARSLHSVVVLFSPERRPAASFSDGTLLLCLGRQLAPTRCEIYERLRRGALAEEIERLRGELPRVVAAVRERHQRQLPSTTFLLDPAALLEAQDDEYVASALSLLCHSGGALVLQPLFEGVSIGWDTGLGAVVRRHVRQFSLAVELYGSGSCVLYDDGSLVYNCPLRCLERGACATATWYLLSAQQIASLLLLQLSVVDPGVVGLINVTRPVACWSQAYGVGTRLLTAGRQRNAVRVTTRNFLNLRLGHDVSEGSLTFAGKWRAVRVEQATGWVHFTAPTKSGYFYQHIRMGGQPIFNSPLRIRVKPLQVHLPRTEVRSKFNTVVVGRPFEIVLRLRDRYGNRIEAAAALEISSAPGGVAKVLSWSRPHVDTVTVQAVVTEVRDSCTVPIRLCAAAGRSFTLPFTVESVSRRTHRQICLLRRGYTLDREKGPAATQARASKAKAKADAYDRAKYFFRRAVRDAERRRLARDAKSIGGLLTRVFPPRRPTGNSAARPQNGGRRMCE</sequence>
<dbReference type="Pfam" id="PF00023">
    <property type="entry name" value="Ank"/>
    <property type="match status" value="1"/>
</dbReference>
<keyword evidence="1" id="KW-0677">Repeat</keyword>
<name>A0A422PBS1_9TRYP</name>
<keyword evidence="2 3" id="KW-0040">ANK repeat</keyword>
<dbReference type="OrthoDB" id="272079at2759"/>
<evidence type="ECO:0000256" key="2">
    <source>
        <dbReference type="ARBA" id="ARBA00023043"/>
    </source>
</evidence>
<evidence type="ECO:0000313" key="6">
    <source>
        <dbReference type="Proteomes" id="UP000284403"/>
    </source>
</evidence>
<accession>A0A422PBS1</accession>
<protein>
    <submittedName>
        <fullName evidence="5">Putative ankyrin repeat protein</fullName>
    </submittedName>
</protein>
<dbReference type="Proteomes" id="UP000284403">
    <property type="component" value="Unassembled WGS sequence"/>
</dbReference>
<dbReference type="EMBL" id="MKKU01000336">
    <property type="protein sequence ID" value="RNF15159.1"/>
    <property type="molecule type" value="Genomic_DNA"/>
</dbReference>
<feature type="repeat" description="ANK" evidence="3">
    <location>
        <begin position="249"/>
        <end position="281"/>
    </location>
</feature>
<dbReference type="PROSITE" id="PS50088">
    <property type="entry name" value="ANK_REPEAT"/>
    <property type="match status" value="4"/>
</dbReference>
<proteinExistence type="predicted"/>
<evidence type="ECO:0000256" key="1">
    <source>
        <dbReference type="ARBA" id="ARBA00022737"/>
    </source>
</evidence>
<dbReference type="GO" id="GO:0005737">
    <property type="term" value="C:cytoplasm"/>
    <property type="evidence" value="ECO:0007669"/>
    <property type="project" value="TreeGrafter"/>
</dbReference>
<feature type="region of interest" description="Disordered" evidence="4">
    <location>
        <begin position="3009"/>
        <end position="3034"/>
    </location>
</feature>
<dbReference type="PANTHER" id="PTHR24198:SF165">
    <property type="entry name" value="ANKYRIN REPEAT-CONTAINING PROTEIN-RELATED"/>
    <property type="match status" value="1"/>
</dbReference>
<dbReference type="PROSITE" id="PS50297">
    <property type="entry name" value="ANK_REP_REGION"/>
    <property type="match status" value="3"/>
</dbReference>
<dbReference type="InterPro" id="IPR002110">
    <property type="entry name" value="Ankyrin_rpt"/>
</dbReference>
<feature type="repeat" description="ANK" evidence="3">
    <location>
        <begin position="1739"/>
        <end position="1771"/>
    </location>
</feature>
<dbReference type="RefSeq" id="XP_029227399.1">
    <property type="nucleotide sequence ID" value="XM_029372475.1"/>
</dbReference>
<organism evidence="5 6">
    <name type="scientific">Trypanosoma conorhini</name>
    <dbReference type="NCBI Taxonomy" id="83891"/>
    <lineage>
        <taxon>Eukaryota</taxon>
        <taxon>Discoba</taxon>
        <taxon>Euglenozoa</taxon>
        <taxon>Kinetoplastea</taxon>
        <taxon>Metakinetoplastina</taxon>
        <taxon>Trypanosomatida</taxon>
        <taxon>Trypanosomatidae</taxon>
        <taxon>Trypanosoma</taxon>
    </lineage>
</organism>
<reference evidence="5 6" key="1">
    <citation type="journal article" date="2018" name="BMC Genomics">
        <title>Genomic comparison of Trypanosoma conorhini and Trypanosoma rangeli to Trypanosoma cruzi strains of high and low virulence.</title>
        <authorList>
            <person name="Bradwell K.R."/>
            <person name="Koparde V.N."/>
            <person name="Matveyev A.V."/>
            <person name="Serrano M.G."/>
            <person name="Alves J.M."/>
            <person name="Parikh H."/>
            <person name="Huang B."/>
            <person name="Lee V."/>
            <person name="Espinosa-Alvarez O."/>
            <person name="Ortiz P.A."/>
            <person name="Costa-Martins A.G."/>
            <person name="Teixeira M.M."/>
            <person name="Buck G.A."/>
        </authorList>
    </citation>
    <scope>NUCLEOTIDE SEQUENCE [LARGE SCALE GENOMIC DNA]</scope>
    <source>
        <strain evidence="5 6">025E</strain>
    </source>
</reference>
<feature type="repeat" description="ANK" evidence="3">
    <location>
        <begin position="679"/>
        <end position="711"/>
    </location>
</feature>
<evidence type="ECO:0000313" key="5">
    <source>
        <dbReference type="EMBL" id="RNF15159.1"/>
    </source>
</evidence>
<dbReference type="Pfam" id="PF12796">
    <property type="entry name" value="Ank_2"/>
    <property type="match status" value="5"/>
</dbReference>